<name>A0AAP0DZS3_9MAGN</name>
<dbReference type="EMBL" id="JBBNAF010000029">
    <property type="protein sequence ID" value="KAK9082338.1"/>
    <property type="molecule type" value="Genomic_DNA"/>
</dbReference>
<evidence type="ECO:0000313" key="3">
    <source>
        <dbReference type="Proteomes" id="UP001420932"/>
    </source>
</evidence>
<accession>A0AAP0DZS3</accession>
<gene>
    <name evidence="2" type="ORF">Syun_031968</name>
</gene>
<comment type="caution">
    <text evidence="2">The sequence shown here is derived from an EMBL/GenBank/DDBJ whole genome shotgun (WGS) entry which is preliminary data.</text>
</comment>
<evidence type="ECO:0000313" key="2">
    <source>
        <dbReference type="EMBL" id="KAK9082338.1"/>
    </source>
</evidence>
<dbReference type="AlphaFoldDB" id="A0AAP0DZS3"/>
<evidence type="ECO:0000256" key="1">
    <source>
        <dbReference type="SAM" id="Coils"/>
    </source>
</evidence>
<protein>
    <submittedName>
        <fullName evidence="2">Uncharacterized protein</fullName>
    </submittedName>
</protein>
<organism evidence="2 3">
    <name type="scientific">Stephania yunnanensis</name>
    <dbReference type="NCBI Taxonomy" id="152371"/>
    <lineage>
        <taxon>Eukaryota</taxon>
        <taxon>Viridiplantae</taxon>
        <taxon>Streptophyta</taxon>
        <taxon>Embryophyta</taxon>
        <taxon>Tracheophyta</taxon>
        <taxon>Spermatophyta</taxon>
        <taxon>Magnoliopsida</taxon>
        <taxon>Ranunculales</taxon>
        <taxon>Menispermaceae</taxon>
        <taxon>Menispermoideae</taxon>
        <taxon>Cissampelideae</taxon>
        <taxon>Stephania</taxon>
    </lineage>
</organism>
<feature type="coiled-coil region" evidence="1">
    <location>
        <begin position="80"/>
        <end position="121"/>
    </location>
</feature>
<reference evidence="2 3" key="1">
    <citation type="submission" date="2024-01" db="EMBL/GenBank/DDBJ databases">
        <title>Genome assemblies of Stephania.</title>
        <authorList>
            <person name="Yang L."/>
        </authorList>
    </citation>
    <scope>NUCLEOTIDE SEQUENCE [LARGE SCALE GENOMIC DNA]</scope>
    <source>
        <strain evidence="2">YNDBR</strain>
        <tissue evidence="2">Leaf</tissue>
    </source>
</reference>
<proteinExistence type="predicted"/>
<dbReference type="Proteomes" id="UP001420932">
    <property type="component" value="Unassembled WGS sequence"/>
</dbReference>
<sequence length="168" mass="18524">MGPHFHYGGHRLTENDSTLVHIPDDGVPPNAGYAGAQITGARLPRDVEYTRSLRDSHLHGFGCLGITMVMNSYVEVVDRMEAHKRSRDNAMTQARIAREELASAQAAAAKSAEELSRAVKEIKRPGSELDQEKKKSQDLKAGLALKETEMSEKLTLLKNLTLKRSCTP</sequence>
<keyword evidence="3" id="KW-1185">Reference proteome</keyword>
<keyword evidence="1" id="KW-0175">Coiled coil</keyword>